<dbReference type="PANTHER" id="PTHR45713">
    <property type="entry name" value="FTP DOMAIN-CONTAINING PROTEIN"/>
    <property type="match status" value="1"/>
</dbReference>
<accession>A0AAN9BB84</accession>
<proteinExistence type="predicted"/>
<name>A0AAN9BB84_9CAEN</name>
<evidence type="ECO:0000256" key="1">
    <source>
        <dbReference type="SAM" id="Phobius"/>
    </source>
</evidence>
<feature type="transmembrane region" description="Helical" evidence="1">
    <location>
        <begin position="202"/>
        <end position="224"/>
    </location>
</feature>
<gene>
    <name evidence="3" type="ORF">V1264_020909</name>
</gene>
<dbReference type="PANTHER" id="PTHR45713:SF6">
    <property type="entry name" value="F5_8 TYPE C DOMAIN-CONTAINING PROTEIN"/>
    <property type="match status" value="1"/>
</dbReference>
<keyword evidence="4" id="KW-1185">Reference proteome</keyword>
<organism evidence="3 4">
    <name type="scientific">Littorina saxatilis</name>
    <dbReference type="NCBI Taxonomy" id="31220"/>
    <lineage>
        <taxon>Eukaryota</taxon>
        <taxon>Metazoa</taxon>
        <taxon>Spiralia</taxon>
        <taxon>Lophotrochozoa</taxon>
        <taxon>Mollusca</taxon>
        <taxon>Gastropoda</taxon>
        <taxon>Caenogastropoda</taxon>
        <taxon>Littorinimorpha</taxon>
        <taxon>Littorinoidea</taxon>
        <taxon>Littorinidae</taxon>
        <taxon>Littorina</taxon>
    </lineage>
</organism>
<dbReference type="AlphaFoldDB" id="A0AAN9BB84"/>
<dbReference type="InterPro" id="IPR051941">
    <property type="entry name" value="BG_Antigen-Binding_Lectin"/>
</dbReference>
<dbReference type="Gene3D" id="2.60.120.260">
    <property type="entry name" value="Galactose-binding domain-like"/>
    <property type="match status" value="1"/>
</dbReference>
<dbReference type="EMBL" id="JBAMIC010000010">
    <property type="protein sequence ID" value="KAK7102728.1"/>
    <property type="molecule type" value="Genomic_DNA"/>
</dbReference>
<keyword evidence="1" id="KW-0812">Transmembrane</keyword>
<reference evidence="3 4" key="1">
    <citation type="submission" date="2024-02" db="EMBL/GenBank/DDBJ databases">
        <title>Chromosome-scale genome assembly of the rough periwinkle Littorina saxatilis.</title>
        <authorList>
            <person name="De Jode A."/>
            <person name="Faria R."/>
            <person name="Formenti G."/>
            <person name="Sims Y."/>
            <person name="Smith T.P."/>
            <person name="Tracey A."/>
            <person name="Wood J.M.D."/>
            <person name="Zagrodzka Z.B."/>
            <person name="Johannesson K."/>
            <person name="Butlin R.K."/>
            <person name="Leder E.H."/>
        </authorList>
    </citation>
    <scope>NUCLEOTIDE SEQUENCE [LARGE SCALE GENOMIC DNA]</scope>
    <source>
        <strain evidence="3">Snail1</strain>
        <tissue evidence="3">Muscle</tissue>
    </source>
</reference>
<protein>
    <submittedName>
        <fullName evidence="3">Uncharacterized protein</fullName>
    </submittedName>
</protein>
<dbReference type="Proteomes" id="UP001374579">
    <property type="component" value="Unassembled WGS sequence"/>
</dbReference>
<sequence>MLLFGSYTTSFFLLCVFTLGQNVLSQTGSSCTAGYHCTEQCYSDDCKLKNVALCNSVVASTIKPGFQPACVTVDGITGNDHGCLVTADDDYNPSLRVDLGHTFTIRNMTLYGRSWWFLRMLGIRIYVDDQLCHTIGNESFWPPQAGDPKPIHVLCNQPRIGRFVTLMKNCTGNNTCQQHAFSLCEVQVWEDQDLAANETTRLAVAMAPVYVGAAVAVVIAVNILV</sequence>
<feature type="signal peptide" evidence="2">
    <location>
        <begin position="1"/>
        <end position="25"/>
    </location>
</feature>
<evidence type="ECO:0000313" key="3">
    <source>
        <dbReference type="EMBL" id="KAK7102728.1"/>
    </source>
</evidence>
<evidence type="ECO:0000256" key="2">
    <source>
        <dbReference type="SAM" id="SignalP"/>
    </source>
</evidence>
<evidence type="ECO:0000313" key="4">
    <source>
        <dbReference type="Proteomes" id="UP001374579"/>
    </source>
</evidence>
<dbReference type="SUPFAM" id="SSF49785">
    <property type="entry name" value="Galactose-binding domain-like"/>
    <property type="match status" value="1"/>
</dbReference>
<keyword evidence="1" id="KW-0472">Membrane</keyword>
<keyword evidence="2" id="KW-0732">Signal</keyword>
<dbReference type="InterPro" id="IPR008979">
    <property type="entry name" value="Galactose-bd-like_sf"/>
</dbReference>
<comment type="caution">
    <text evidence="3">The sequence shown here is derived from an EMBL/GenBank/DDBJ whole genome shotgun (WGS) entry which is preliminary data.</text>
</comment>
<feature type="chain" id="PRO_5043010995" evidence="2">
    <location>
        <begin position="26"/>
        <end position="225"/>
    </location>
</feature>
<keyword evidence="1" id="KW-1133">Transmembrane helix</keyword>